<dbReference type="PROSITE" id="PS50067">
    <property type="entry name" value="KINESIN_MOTOR_2"/>
    <property type="match status" value="1"/>
</dbReference>
<dbReference type="InterPro" id="IPR001752">
    <property type="entry name" value="Kinesin_motor_dom"/>
</dbReference>
<evidence type="ECO:0000256" key="7">
    <source>
        <dbReference type="ARBA" id="ARBA00023175"/>
    </source>
</evidence>
<comment type="caution">
    <text evidence="9">Lacks conserved residue(s) required for the propagation of feature annotation.</text>
</comment>
<feature type="region of interest" description="Disordered" evidence="10">
    <location>
        <begin position="575"/>
        <end position="654"/>
    </location>
</feature>
<reference evidence="12" key="1">
    <citation type="submission" date="2025-08" db="UniProtKB">
        <authorList>
            <consortium name="Ensembl"/>
        </authorList>
    </citation>
    <scope>IDENTIFICATION</scope>
</reference>
<dbReference type="GO" id="GO:0003777">
    <property type="term" value="F:microtubule motor activity"/>
    <property type="evidence" value="ECO:0007669"/>
    <property type="project" value="InterPro"/>
</dbReference>
<dbReference type="AlphaFoldDB" id="A0A8C6SC67"/>
<evidence type="ECO:0000256" key="2">
    <source>
        <dbReference type="ARBA" id="ARBA00022490"/>
    </source>
</evidence>
<feature type="region of interest" description="Disordered" evidence="10">
    <location>
        <begin position="872"/>
        <end position="895"/>
    </location>
</feature>
<dbReference type="SMART" id="SM00129">
    <property type="entry name" value="KISc"/>
    <property type="match status" value="1"/>
</dbReference>
<comment type="similarity">
    <text evidence="9">Belongs to the TRAFAC class myosin-kinesin ATPase superfamily. Kinesin family.</text>
</comment>
<evidence type="ECO:0000313" key="13">
    <source>
        <dbReference type="Proteomes" id="UP000694523"/>
    </source>
</evidence>
<dbReference type="FunFam" id="3.40.850.10:FF:000167">
    <property type="entry name" value="Uncharacterized protein"/>
    <property type="match status" value="1"/>
</dbReference>
<evidence type="ECO:0000259" key="11">
    <source>
        <dbReference type="PROSITE" id="PS50067"/>
    </source>
</evidence>
<evidence type="ECO:0000256" key="3">
    <source>
        <dbReference type="ARBA" id="ARBA00022701"/>
    </source>
</evidence>
<keyword evidence="5" id="KW-0067">ATP-binding</keyword>
<dbReference type="FunFam" id="2.60.200.20:FF:000005">
    <property type="entry name" value="Kinesin family member 16B"/>
    <property type="match status" value="1"/>
</dbReference>
<dbReference type="GO" id="GO:0007018">
    <property type="term" value="P:microtubule-based movement"/>
    <property type="evidence" value="ECO:0007669"/>
    <property type="project" value="InterPro"/>
</dbReference>
<dbReference type="PROSITE" id="PS00411">
    <property type="entry name" value="KINESIN_MOTOR_1"/>
    <property type="match status" value="1"/>
</dbReference>
<sequence length="1238" mass="134653">MMGHEGDKGLIPRICDGLFEQISEKSKNTVSFHTEVSFMEIYNERVQDLLQKNTTSTDKTQLKVREHPKEGPYVQNLTRHLVQSYHDVEELILLGNVNRTTASTNMNDTSSRSHAIFTIRFTRAWFEDSLPCETVSKIHLVDLAGSERADATRATGARLKEGANINKSLVTLGCVISTLVLFQNIVTTKRKKQLFIPYRDSVLTWLLKDSLGGNSKTTMIATISPAEGNYGETLSTLHYASRAKNIVNSPKVNEDGSVKVIRGLQAEIEGLRKLLEEANQAPKGEPSSCVEVVEKLHENEAKVAALTKEWENKWNESHSILKEETVVLRKRRSGVVLDCQLPHLIGIDEDFLGSGIILYYIKEGQTTVGSNEALCGQDIVLQGLGLLSEHCVLQNQDGAVTLIPDDGALCLVNGSVVTAPCQLTQGSIIQLGKSAMFRFNHPTEAAVLRETHQSGLLSADSLSLMDMSKSAETLSKVMLQKPGMTEKSSQRGKQLEGELSKNSEDNGFVSENSGHLLQSTAEESQEAEAEETGTGLSVFGVDAIFSWLVNAAPVETSGSTQRAVIEAAPVKSAVPHSLDGEAHQGGVRTRDGPEQEGDRCHKSGPELTSEVPRKRVQSGARKAGCGGEVRSGDASLQQTSVPGRGDGCGIGPVGSANEIQEVTADCNEGRPDSGGSSLSSVSHLQSTEGSKFGFIPQQACTHSQFNKTPLSSQAVSCPAREATTREHTFDREMDEVRGLERVLDVRAKPSPGLGLGSLVNTMSWFVQGTARRIFNSSIVLQSLYPASKALSIVKNSKVISMVKNSYITPLVGDIHIFSFVKDLPLVQHFQLEMTQHLQAMSPVDTNVSTKNRANLVFMTPENEAENELGSFLRQDDESNEVKSERSMEYGSRLDNEQTSDSNSILWCKDARFFSQSLITFPDSLLKLQASHSDLGAALQSVLPPSLLSSQRVVALFWLKAAKRSAAEAIPALVIVMESGVFAVTENSGTLKLFYHLPLVQLKELHIGFAGHSLSLLGPTEESVLGLYTYSPSLCRELCGAMLGLLCPADSRVCDHPLLCGDCMELSLKQQGLFSDVLLDSGLRVSCSFQSSLADLSNLLYCNTLQEKSCLTDVHVQLYCCVGIYFPSKLRLIGQLFVTDTHIGLVREDMVFPPVGSVSSESSRLQFHSLSVRPLCDVRGVVVREEDSRGAVTVDVMLANVKGRGHPGCAHPSSHAQVWKLTLSCCAEAARLTNHLSNV</sequence>
<evidence type="ECO:0000256" key="10">
    <source>
        <dbReference type="SAM" id="MobiDB-lite"/>
    </source>
</evidence>
<accession>A0A8C6SC67</accession>
<keyword evidence="2" id="KW-0963">Cytoplasm</keyword>
<keyword evidence="13" id="KW-1185">Reference proteome</keyword>
<dbReference type="InterPro" id="IPR027417">
    <property type="entry name" value="P-loop_NTPase"/>
</dbReference>
<evidence type="ECO:0000256" key="9">
    <source>
        <dbReference type="PROSITE-ProRule" id="PRU00283"/>
    </source>
</evidence>
<dbReference type="GO" id="GO:0005874">
    <property type="term" value="C:microtubule"/>
    <property type="evidence" value="ECO:0007669"/>
    <property type="project" value="UniProtKB-KW"/>
</dbReference>
<feature type="compositionally biased region" description="Basic and acidic residues" evidence="10">
    <location>
        <begin position="493"/>
        <end position="504"/>
    </location>
</feature>
<dbReference type="Gene3D" id="3.40.850.10">
    <property type="entry name" value="Kinesin motor domain"/>
    <property type="match status" value="1"/>
</dbReference>
<dbReference type="InterPro" id="IPR019821">
    <property type="entry name" value="Kinesin_motor_CS"/>
</dbReference>
<dbReference type="SUPFAM" id="SSF49879">
    <property type="entry name" value="SMAD/FHA domain"/>
    <property type="match status" value="1"/>
</dbReference>
<dbReference type="CDD" id="cd22708">
    <property type="entry name" value="FHA_KIF16"/>
    <property type="match status" value="1"/>
</dbReference>
<keyword evidence="3" id="KW-0493">Microtubule</keyword>
<feature type="domain" description="Kinesin motor" evidence="11">
    <location>
        <begin position="1"/>
        <end position="246"/>
    </location>
</feature>
<dbReference type="InterPro" id="IPR000253">
    <property type="entry name" value="FHA_dom"/>
</dbReference>
<dbReference type="Ensembl" id="ENSNMLT00000004930.1">
    <property type="protein sequence ID" value="ENSNMLP00000004299.1"/>
    <property type="gene ID" value="ENSNMLG00000003179.1"/>
</dbReference>
<reference evidence="12" key="2">
    <citation type="submission" date="2025-09" db="UniProtKB">
        <authorList>
            <consortium name="Ensembl"/>
        </authorList>
    </citation>
    <scope>IDENTIFICATION</scope>
</reference>
<keyword evidence="6" id="KW-0175">Coiled coil</keyword>
<dbReference type="GO" id="GO:0005524">
    <property type="term" value="F:ATP binding"/>
    <property type="evidence" value="ECO:0007669"/>
    <property type="project" value="UniProtKB-KW"/>
</dbReference>
<feature type="region of interest" description="Disordered" evidence="10">
    <location>
        <begin position="479"/>
        <end position="533"/>
    </location>
</feature>
<dbReference type="InterPro" id="IPR008984">
    <property type="entry name" value="SMAD_FHA_dom_sf"/>
</dbReference>
<dbReference type="Pfam" id="PF00225">
    <property type="entry name" value="Kinesin"/>
    <property type="match status" value="1"/>
</dbReference>
<evidence type="ECO:0000256" key="4">
    <source>
        <dbReference type="ARBA" id="ARBA00022741"/>
    </source>
</evidence>
<evidence type="ECO:0000313" key="12">
    <source>
        <dbReference type="Ensembl" id="ENSNMLP00000004299.1"/>
    </source>
</evidence>
<dbReference type="PANTHER" id="PTHR47117">
    <property type="entry name" value="STAR-RELATED LIPID TRANSFER PROTEIN 9"/>
    <property type="match status" value="1"/>
</dbReference>
<proteinExistence type="inferred from homology"/>
<keyword evidence="7" id="KW-0505">Motor protein</keyword>
<feature type="compositionally biased region" description="Basic and acidic residues" evidence="10">
    <location>
        <begin position="873"/>
        <end position="895"/>
    </location>
</feature>
<feature type="compositionally biased region" description="Basic and acidic residues" evidence="10">
    <location>
        <begin position="578"/>
        <end position="604"/>
    </location>
</feature>
<dbReference type="Proteomes" id="UP000694523">
    <property type="component" value="Unplaced"/>
</dbReference>
<keyword evidence="8" id="KW-0206">Cytoskeleton</keyword>
<name>A0A8C6SC67_9GOBI</name>
<dbReference type="Pfam" id="PF16183">
    <property type="entry name" value="Kinesin_assoc"/>
    <property type="match status" value="1"/>
</dbReference>
<dbReference type="Gene3D" id="2.60.200.20">
    <property type="match status" value="1"/>
</dbReference>
<dbReference type="PANTHER" id="PTHR47117:SF6">
    <property type="entry name" value="KINESIN-LIKE PROTEIN KIF16B"/>
    <property type="match status" value="1"/>
</dbReference>
<keyword evidence="4" id="KW-0547">Nucleotide-binding</keyword>
<dbReference type="Pfam" id="PF00498">
    <property type="entry name" value="FHA"/>
    <property type="match status" value="1"/>
</dbReference>
<dbReference type="PRINTS" id="PR00380">
    <property type="entry name" value="KINESINHEAVY"/>
</dbReference>
<comment type="subcellular location">
    <subcellularLocation>
        <location evidence="1">Cytoplasm</location>
        <location evidence="1">Cytoskeleton</location>
    </subcellularLocation>
</comment>
<organism evidence="12 13">
    <name type="scientific">Neogobius melanostomus</name>
    <name type="common">round goby</name>
    <dbReference type="NCBI Taxonomy" id="47308"/>
    <lineage>
        <taxon>Eukaryota</taxon>
        <taxon>Metazoa</taxon>
        <taxon>Chordata</taxon>
        <taxon>Craniata</taxon>
        <taxon>Vertebrata</taxon>
        <taxon>Euteleostomi</taxon>
        <taxon>Actinopterygii</taxon>
        <taxon>Neopterygii</taxon>
        <taxon>Teleostei</taxon>
        <taxon>Neoteleostei</taxon>
        <taxon>Acanthomorphata</taxon>
        <taxon>Gobiaria</taxon>
        <taxon>Gobiiformes</taxon>
        <taxon>Gobioidei</taxon>
        <taxon>Gobiidae</taxon>
        <taxon>Benthophilinae</taxon>
        <taxon>Neogobiini</taxon>
        <taxon>Neogobius</taxon>
    </lineage>
</organism>
<dbReference type="GO" id="GO:0008017">
    <property type="term" value="F:microtubule binding"/>
    <property type="evidence" value="ECO:0007669"/>
    <property type="project" value="InterPro"/>
</dbReference>
<evidence type="ECO:0000256" key="5">
    <source>
        <dbReference type="ARBA" id="ARBA00022840"/>
    </source>
</evidence>
<protein>
    <recommendedName>
        <fullName evidence="11">Kinesin motor domain-containing protein</fullName>
    </recommendedName>
</protein>
<dbReference type="InterPro" id="IPR036961">
    <property type="entry name" value="Kinesin_motor_dom_sf"/>
</dbReference>
<dbReference type="SUPFAM" id="SSF52540">
    <property type="entry name" value="P-loop containing nucleoside triphosphate hydrolases"/>
    <property type="match status" value="1"/>
</dbReference>
<evidence type="ECO:0000256" key="1">
    <source>
        <dbReference type="ARBA" id="ARBA00004245"/>
    </source>
</evidence>
<dbReference type="InterPro" id="IPR032405">
    <property type="entry name" value="Kinesin_assoc"/>
</dbReference>
<evidence type="ECO:0000256" key="6">
    <source>
        <dbReference type="ARBA" id="ARBA00023054"/>
    </source>
</evidence>
<evidence type="ECO:0000256" key="8">
    <source>
        <dbReference type="ARBA" id="ARBA00023212"/>
    </source>
</evidence>